<name>A4J5J3_DESRM</name>
<evidence type="ECO:0000259" key="1">
    <source>
        <dbReference type="Pfam" id="PF13700"/>
    </source>
</evidence>
<proteinExistence type="predicted"/>
<keyword evidence="3" id="KW-1185">Reference proteome</keyword>
<feature type="domain" description="DUF4158" evidence="1">
    <location>
        <begin position="7"/>
        <end position="172"/>
    </location>
</feature>
<dbReference type="EMBL" id="CP000612">
    <property type="protein sequence ID" value="ABO50346.1"/>
    <property type="molecule type" value="Genomic_DNA"/>
</dbReference>
<dbReference type="KEGG" id="drm:Dred_1821"/>
<gene>
    <name evidence="2" type="ordered locus">Dred_1821</name>
</gene>
<evidence type="ECO:0000313" key="2">
    <source>
        <dbReference type="EMBL" id="ABO50346.1"/>
    </source>
</evidence>
<dbReference type="InterPro" id="IPR025296">
    <property type="entry name" value="DUF4158"/>
</dbReference>
<dbReference type="HOGENOM" id="CLU_009098_1_0_9"/>
<dbReference type="Pfam" id="PF13700">
    <property type="entry name" value="DUF4158"/>
    <property type="match status" value="1"/>
</dbReference>
<dbReference type="STRING" id="349161.Dred_1821"/>
<dbReference type="RefSeq" id="WP_011878158.1">
    <property type="nucleotide sequence ID" value="NC_009253.1"/>
</dbReference>
<dbReference type="eggNOG" id="COG4644">
    <property type="taxonomic scope" value="Bacteria"/>
</dbReference>
<dbReference type="Proteomes" id="UP000001556">
    <property type="component" value="Chromosome"/>
</dbReference>
<protein>
    <submittedName>
        <fullName evidence="2">Transposase Tn3 family protein</fullName>
    </submittedName>
</protein>
<evidence type="ECO:0000313" key="3">
    <source>
        <dbReference type="Proteomes" id="UP000001556"/>
    </source>
</evidence>
<dbReference type="AlphaFoldDB" id="A4J5J3"/>
<organism evidence="2 3">
    <name type="scientific">Desulforamulus reducens (strain ATCC BAA-1160 / DSM 100696 / MI-1)</name>
    <name type="common">Desulfotomaculum reducens</name>
    <dbReference type="NCBI Taxonomy" id="349161"/>
    <lineage>
        <taxon>Bacteria</taxon>
        <taxon>Bacillati</taxon>
        <taxon>Bacillota</taxon>
        <taxon>Clostridia</taxon>
        <taxon>Eubacteriales</taxon>
        <taxon>Peptococcaceae</taxon>
        <taxon>Desulforamulus</taxon>
    </lineage>
</organism>
<reference evidence="2 3" key="1">
    <citation type="submission" date="2007-03" db="EMBL/GenBank/DDBJ databases">
        <title>Complete sequence of Desulfotomaculum reducens MI-1.</title>
        <authorList>
            <consortium name="US DOE Joint Genome Institute"/>
            <person name="Copeland A."/>
            <person name="Lucas S."/>
            <person name="Lapidus A."/>
            <person name="Barry K."/>
            <person name="Detter J.C."/>
            <person name="Glavina del Rio T."/>
            <person name="Hammon N."/>
            <person name="Israni S."/>
            <person name="Dalin E."/>
            <person name="Tice H."/>
            <person name="Pitluck S."/>
            <person name="Sims D."/>
            <person name="Brettin T."/>
            <person name="Bruce D."/>
            <person name="Han C."/>
            <person name="Tapia R."/>
            <person name="Schmutz J."/>
            <person name="Larimer F."/>
            <person name="Land M."/>
            <person name="Hauser L."/>
            <person name="Kyrpides N."/>
            <person name="Kim E."/>
            <person name="Tebo B.M."/>
            <person name="Richardson P."/>
        </authorList>
    </citation>
    <scope>NUCLEOTIDE SEQUENCE [LARGE SCALE GENOMIC DNA]</scope>
    <source>
        <strain evidence="2 3">MI-1</strain>
    </source>
</reference>
<sequence>MASPEILLTEEQRLEFTQISPDISEWEIAKYYTFTDYDLEIINRHRRDYNRLGFAVQLAHLRYPGWTFSNNGEIPSRVLSYISEQVIVDPKALQLYAQRENTRLEYLQEIREIYKYRNFSENELEYVKQLLLVSAMENDNAIYLVRIAVEELSKKKIILPGITTLEKITIEARTEAYNRVIKIVNESITPEQKTKLDEFIESPFENNKTVLAWLKEDPHYPSPKEFIKVVDRLNKIRELNLNINIAEIHPNRVRQLSRLGSKYEPHSFRRFDEDKRYAMLALYIYDLSQTLVDRAIEINDRLINEFLSKGRKKQEEIQKQNGKALNEKVVHYVNLVKALVKARTEGLDPYKTIESYVMPWNKLLTSGEEADKLARPIDYDYLDLLDNRYNYLRKYTPKLLEFIEFGSSNSSLKSLIEAINTINKMNQNNKKSVPDDAPFSFIPNRWNKNVFEKDGSINRHYYEMAALTELRNRIRSGDVSVVGSRNYKDFDDYLIPKSEWEATKLTESKLAVNLSVDEYMKERVESLIRRLDWVSKNVGKLSGVRLENGNIHVDKLEKDVPDEANELSRELYGLLPRIKLPELLIEVSNWTGFDRHFIHASTRNPPKNEEKP</sequence>
<accession>A4J5J3</accession>